<feature type="domain" description="Major facilitator superfamily (MFS) profile" evidence="6">
    <location>
        <begin position="1"/>
        <end position="371"/>
    </location>
</feature>
<keyword evidence="3 5" id="KW-1133">Transmembrane helix</keyword>
<feature type="transmembrane region" description="Helical" evidence="5">
    <location>
        <begin position="155"/>
        <end position="176"/>
    </location>
</feature>
<dbReference type="OrthoDB" id="151222at2"/>
<evidence type="ECO:0000256" key="4">
    <source>
        <dbReference type="ARBA" id="ARBA00023136"/>
    </source>
</evidence>
<dbReference type="PANTHER" id="PTHR23514:SF13">
    <property type="entry name" value="INNER MEMBRANE PROTEIN YBJJ"/>
    <property type="match status" value="1"/>
</dbReference>
<feature type="transmembrane region" description="Helical" evidence="5">
    <location>
        <begin position="188"/>
        <end position="208"/>
    </location>
</feature>
<sequence length="378" mass="37503">MRRAISLVFLCHGMVAGSWSTRIPWIQEHLGLSATTLGLVLLATAGGSVAGLLAAGPLLARFGARDATAILVPIYCLTLGLPALAPSVPVLCLALVLYGAAAGTSNVAVNAEASGIEKAAGRPIMTRLHGMWSVGMLLGAGLGALAASFDVVAPLHLGAVAVVTAGGALLAARSLPVRPSAPAPERRLGLPSRSVIVIGLVAFCSSFAESSVVNWSGIYVRDVTGADAVAAALAYVAFACTSAFARLGSVAVIVRLGIVRTVRAGALTGLAGGLLAVFAPVTWVAALGFALIGLGLATVVPQSFSAAADAAPTPGEGVSGIAMMTLFAGLGGPTLFGVVADAFSPRVSFLLVTAAVAAIALAAPVLRPRVSAPVPVPA</sequence>
<evidence type="ECO:0000259" key="6">
    <source>
        <dbReference type="PROSITE" id="PS50850"/>
    </source>
</evidence>
<name>A0A4U3M1Z8_9ACTN</name>
<feature type="transmembrane region" description="Helical" evidence="5">
    <location>
        <begin position="266"/>
        <end position="297"/>
    </location>
</feature>
<keyword evidence="2 5" id="KW-0812">Transmembrane</keyword>
<feature type="transmembrane region" description="Helical" evidence="5">
    <location>
        <begin position="228"/>
        <end position="254"/>
    </location>
</feature>
<feature type="transmembrane region" description="Helical" evidence="5">
    <location>
        <begin position="130"/>
        <end position="149"/>
    </location>
</feature>
<dbReference type="SUPFAM" id="SSF103473">
    <property type="entry name" value="MFS general substrate transporter"/>
    <property type="match status" value="1"/>
</dbReference>
<comment type="subcellular location">
    <subcellularLocation>
        <location evidence="1">Cell membrane</location>
        <topology evidence="1">Multi-pass membrane protein</topology>
    </subcellularLocation>
</comment>
<dbReference type="Pfam" id="PF07690">
    <property type="entry name" value="MFS_1"/>
    <property type="match status" value="1"/>
</dbReference>
<dbReference type="PANTHER" id="PTHR23514">
    <property type="entry name" value="BYPASS OF STOP CODON PROTEIN 6"/>
    <property type="match status" value="1"/>
</dbReference>
<comment type="caution">
    <text evidence="7">The sequence shown here is derived from an EMBL/GenBank/DDBJ whole genome shotgun (WGS) entry which is preliminary data.</text>
</comment>
<dbReference type="CDD" id="cd17393">
    <property type="entry name" value="MFS_MosC_like"/>
    <property type="match status" value="1"/>
</dbReference>
<evidence type="ECO:0000313" key="7">
    <source>
        <dbReference type="EMBL" id="TKK81276.1"/>
    </source>
</evidence>
<dbReference type="AlphaFoldDB" id="A0A4U3M1Z8"/>
<feature type="transmembrane region" description="Helical" evidence="5">
    <location>
        <begin position="347"/>
        <end position="366"/>
    </location>
</feature>
<feature type="transmembrane region" description="Helical" evidence="5">
    <location>
        <begin position="30"/>
        <end position="55"/>
    </location>
</feature>
<dbReference type="InterPro" id="IPR036259">
    <property type="entry name" value="MFS_trans_sf"/>
</dbReference>
<dbReference type="RefSeq" id="WP_137251058.1">
    <property type="nucleotide sequence ID" value="NZ_SZQA01000045.1"/>
</dbReference>
<evidence type="ECO:0000256" key="1">
    <source>
        <dbReference type="ARBA" id="ARBA00004651"/>
    </source>
</evidence>
<accession>A0A4U3M1Z8</accession>
<dbReference type="EMBL" id="SZQA01000045">
    <property type="protein sequence ID" value="TKK81276.1"/>
    <property type="molecule type" value="Genomic_DNA"/>
</dbReference>
<feature type="transmembrane region" description="Helical" evidence="5">
    <location>
        <begin position="317"/>
        <end position="340"/>
    </location>
</feature>
<evidence type="ECO:0000256" key="3">
    <source>
        <dbReference type="ARBA" id="ARBA00022989"/>
    </source>
</evidence>
<dbReference type="PROSITE" id="PS50850">
    <property type="entry name" value="MFS"/>
    <property type="match status" value="1"/>
</dbReference>
<keyword evidence="8" id="KW-1185">Reference proteome</keyword>
<feature type="transmembrane region" description="Helical" evidence="5">
    <location>
        <begin position="91"/>
        <end position="109"/>
    </location>
</feature>
<evidence type="ECO:0000313" key="8">
    <source>
        <dbReference type="Proteomes" id="UP000308705"/>
    </source>
</evidence>
<dbReference type="Proteomes" id="UP000308705">
    <property type="component" value="Unassembled WGS sequence"/>
</dbReference>
<organism evidence="7 8">
    <name type="scientific">Herbidospora galbida</name>
    <dbReference type="NCBI Taxonomy" id="2575442"/>
    <lineage>
        <taxon>Bacteria</taxon>
        <taxon>Bacillati</taxon>
        <taxon>Actinomycetota</taxon>
        <taxon>Actinomycetes</taxon>
        <taxon>Streptosporangiales</taxon>
        <taxon>Streptosporangiaceae</taxon>
        <taxon>Herbidospora</taxon>
    </lineage>
</organism>
<dbReference type="GO" id="GO:0005886">
    <property type="term" value="C:plasma membrane"/>
    <property type="evidence" value="ECO:0007669"/>
    <property type="project" value="UniProtKB-SubCell"/>
</dbReference>
<dbReference type="InterPro" id="IPR051788">
    <property type="entry name" value="MFS_Transporter"/>
</dbReference>
<evidence type="ECO:0000256" key="2">
    <source>
        <dbReference type="ARBA" id="ARBA00022692"/>
    </source>
</evidence>
<dbReference type="GO" id="GO:0022857">
    <property type="term" value="F:transmembrane transporter activity"/>
    <property type="evidence" value="ECO:0007669"/>
    <property type="project" value="InterPro"/>
</dbReference>
<keyword evidence="4 5" id="KW-0472">Membrane</keyword>
<proteinExistence type="predicted"/>
<reference evidence="7 8" key="1">
    <citation type="submission" date="2019-04" db="EMBL/GenBank/DDBJ databases">
        <title>Herbidospora sp. NEAU-GS14.nov., a novel actinomycete isolated from soil.</title>
        <authorList>
            <person name="Han L."/>
        </authorList>
    </citation>
    <scope>NUCLEOTIDE SEQUENCE [LARGE SCALE GENOMIC DNA]</scope>
    <source>
        <strain evidence="7 8">NEAU-GS14</strain>
    </source>
</reference>
<dbReference type="Gene3D" id="1.20.1250.20">
    <property type="entry name" value="MFS general substrate transporter like domains"/>
    <property type="match status" value="2"/>
</dbReference>
<dbReference type="InterPro" id="IPR011701">
    <property type="entry name" value="MFS"/>
</dbReference>
<gene>
    <name evidence="7" type="ORF">FDA94_33410</name>
</gene>
<feature type="transmembrane region" description="Helical" evidence="5">
    <location>
        <begin position="67"/>
        <end position="85"/>
    </location>
</feature>
<dbReference type="InterPro" id="IPR020846">
    <property type="entry name" value="MFS_dom"/>
</dbReference>
<evidence type="ECO:0000256" key="5">
    <source>
        <dbReference type="SAM" id="Phobius"/>
    </source>
</evidence>
<protein>
    <submittedName>
        <fullName evidence="7">MFS transporter</fullName>
    </submittedName>
</protein>